<keyword evidence="3 7" id="KW-0347">Helicase</keyword>
<dbReference type="InterPro" id="IPR010222">
    <property type="entry name" value="RNA_helicase_HrpA"/>
</dbReference>
<dbReference type="GO" id="GO:0003724">
    <property type="term" value="F:RNA helicase activity"/>
    <property type="evidence" value="ECO:0007669"/>
    <property type="project" value="UniProtKB-EC"/>
</dbReference>
<dbReference type="EMBL" id="JBICBM010000003">
    <property type="protein sequence ID" value="MFF9881609.1"/>
    <property type="molecule type" value="Genomic_DNA"/>
</dbReference>
<sequence length="1314" mass="149763">MSTHPAPALGTLAPRLTELSLRDAHRLGRRLEGARKIRKPEARAAVIAEIETEIDRAAQRMAERRSRVPAVTYPEQLPVSQKKDAIADAIRDHQVVIVAGETGSGKTTQIPKICMELGRGVRGMIGHTQPRRIAARTVAERVAEELKTPLGEAVGWKVRFTDQVNPDATFVKLMTDGILLAEIQTDRELRAYDTIIIDEAHERSLNIDFLLGYLAQLLPRRPDLKVVITSATIDPERFSRHFGDAPIIEVSGRTYPVEVRYRPLLEEESEDADRDQITAITDAVEELMAEGPGDILVFLSGEREIRDTADALEKKKYRFTEVLPLYARLSHAEQHRVFQQHTGRRIVLATNVAETSLTVPGIKYVIDPGFARISRYSHRTKVQRLPIEPISQASANQRKGRCGRTSDGICIRLYSEEDFLARPEFTDAEILRTNLASVILQMTAAGLGDIEKFPFIDPPDHRNIRDGVQLLQELGALDPAQKDPRKRLTDTGRKLAQLPVDPRLARMVLEADKNGCVREVMVIAAALSIQDPRERPADKQAQADQQHARFKDETSDFLAYLNLWRYIREQQKERGSSSFRRMCKQEYLNFLRIREWQDIYTQLRTVAKQMGIHLNEDDAPADRVHVSLLAGLLSHIGMKDVKDGNKNEYLGARNAKFAIFPGSALFRKQPKFVMSAELVETSRLWARVNAKIEPEWVEPLAGHLLKRTYSEPHWEKDQAAVMAYEKVTLYGVPIVAQRKVNYGRIDPEVSRELFIRNALVEGDWRTHHKFFADNRKLLSEVEELEHRARRRDIVVDDDTLFDFYDQRVPEHVVSGAHFDSWWKHKRHEQPDFLDFEREMLIRESAEAVTKADYPDTWRQGNLKFRVTYQFEPGADADGVTVHIPLQVLNQVTDEGFDWQIPGLREEVVTELIRSLPKPIRRNYVPAPNYAKAFLERAVPLQEPLTVTMARELKRMVGVPFEADDFDWSRVPDHLKITFRIVDERRRKLAEDKDLEALKLRLKPKARKALSQAAAATASREGGESLERKGLTDWTIGTLNRVFETRRAGQPVRAYPALVDDGDTVSVRLFDTEAEQAEAMWKGTRRLILRNIPVNPAKFASEKLTNQQKLALSANPHGSIQALFDDCAMAAADKLIADFGGPVWDEESYRKLYDKVRAEIVDTTVRTVAQVQQVLAAWQACERRLKAVRSPALLANLTDVRKQLDALVKPGFVTWAGIRRLPDLMRYLVAADRRLQQMPTNVQRDTTRMEKVHEMQDEYAWLLEQLPQGRPVPQQVLDIRWMIEELRVSYFAHALGTAYPVSDKRIVKAIDAAAP</sequence>
<keyword evidence="8" id="KW-1185">Reference proteome</keyword>
<dbReference type="PROSITE" id="PS51194">
    <property type="entry name" value="HELICASE_CTER"/>
    <property type="match status" value="1"/>
</dbReference>
<dbReference type="InterPro" id="IPR048333">
    <property type="entry name" value="HA2_WH"/>
</dbReference>
<dbReference type="RefSeq" id="WP_030792544.1">
    <property type="nucleotide sequence ID" value="NZ_JBFACJ010000003.1"/>
</dbReference>
<comment type="caution">
    <text evidence="7">The sequence shown here is derived from an EMBL/GenBank/DDBJ whole genome shotgun (WGS) entry which is preliminary data.</text>
</comment>
<dbReference type="SMART" id="SM00847">
    <property type="entry name" value="HA2"/>
    <property type="match status" value="1"/>
</dbReference>
<evidence type="ECO:0000256" key="2">
    <source>
        <dbReference type="ARBA" id="ARBA00022801"/>
    </source>
</evidence>
<dbReference type="Gene3D" id="1.20.120.1080">
    <property type="match status" value="1"/>
</dbReference>
<proteinExistence type="predicted"/>
<protein>
    <submittedName>
        <fullName evidence="7">ATP-dependent RNA helicase HrpA</fullName>
        <ecNumber evidence="7">3.6.4.13</ecNumber>
    </submittedName>
</protein>
<dbReference type="InterPro" id="IPR007502">
    <property type="entry name" value="Helicase-assoc_dom"/>
</dbReference>
<dbReference type="Pfam" id="PF07717">
    <property type="entry name" value="OB_NTP_bind"/>
    <property type="match status" value="1"/>
</dbReference>
<dbReference type="Pfam" id="PF21010">
    <property type="entry name" value="HA2_C"/>
    <property type="match status" value="1"/>
</dbReference>
<dbReference type="NCBIfam" id="TIGR01967">
    <property type="entry name" value="DEAH_box_HrpA"/>
    <property type="match status" value="1"/>
</dbReference>
<dbReference type="CDD" id="cd17989">
    <property type="entry name" value="DEXHc_HrpA"/>
    <property type="match status" value="1"/>
</dbReference>
<keyword evidence="4" id="KW-0067">ATP-binding</keyword>
<name>A0ABW6YRZ8_9ACTN</name>
<gene>
    <name evidence="7" type="primary">hrpA</name>
    <name evidence="7" type="ORF">ACF1HC_08350</name>
</gene>
<evidence type="ECO:0000256" key="4">
    <source>
        <dbReference type="ARBA" id="ARBA00022840"/>
    </source>
</evidence>
<dbReference type="InterPro" id="IPR027417">
    <property type="entry name" value="P-loop_NTPase"/>
</dbReference>
<dbReference type="SMART" id="SM00382">
    <property type="entry name" value="AAA"/>
    <property type="match status" value="1"/>
</dbReference>
<dbReference type="SMART" id="SM00490">
    <property type="entry name" value="HELICc"/>
    <property type="match status" value="1"/>
</dbReference>
<dbReference type="InterPro" id="IPR024590">
    <property type="entry name" value="HrpA_C"/>
</dbReference>
<reference evidence="7 8" key="1">
    <citation type="submission" date="2024-10" db="EMBL/GenBank/DDBJ databases">
        <title>The Natural Products Discovery Center: Release of the First 8490 Sequenced Strains for Exploring Actinobacteria Biosynthetic Diversity.</title>
        <authorList>
            <person name="Kalkreuter E."/>
            <person name="Kautsar S.A."/>
            <person name="Yang D."/>
            <person name="Bader C.D."/>
            <person name="Teijaro C.N."/>
            <person name="Fluegel L."/>
            <person name="Davis C.M."/>
            <person name="Simpson J.R."/>
            <person name="Lauterbach L."/>
            <person name="Steele A.D."/>
            <person name="Gui C."/>
            <person name="Meng S."/>
            <person name="Li G."/>
            <person name="Viehrig K."/>
            <person name="Ye F."/>
            <person name="Su P."/>
            <person name="Kiefer A.F."/>
            <person name="Nichols A."/>
            <person name="Cepeda A.J."/>
            <person name="Yan W."/>
            <person name="Fan B."/>
            <person name="Jiang Y."/>
            <person name="Adhikari A."/>
            <person name="Zheng C.-J."/>
            <person name="Schuster L."/>
            <person name="Cowan T.M."/>
            <person name="Smanski M.J."/>
            <person name="Chevrette M.G."/>
            <person name="De Carvalho L.P.S."/>
            <person name="Shen B."/>
        </authorList>
    </citation>
    <scope>NUCLEOTIDE SEQUENCE [LARGE SCALE GENOMIC DNA]</scope>
    <source>
        <strain evidence="7 8">NPDC013366</strain>
    </source>
</reference>
<evidence type="ECO:0000256" key="3">
    <source>
        <dbReference type="ARBA" id="ARBA00022806"/>
    </source>
</evidence>
<evidence type="ECO:0000259" key="6">
    <source>
        <dbReference type="PROSITE" id="PS51194"/>
    </source>
</evidence>
<accession>A0ABW6YRZ8</accession>
<evidence type="ECO:0000313" key="7">
    <source>
        <dbReference type="EMBL" id="MFF9881609.1"/>
    </source>
</evidence>
<dbReference type="Gene3D" id="3.40.50.300">
    <property type="entry name" value="P-loop containing nucleotide triphosphate hydrolases"/>
    <property type="match status" value="2"/>
</dbReference>
<dbReference type="GO" id="GO:0016787">
    <property type="term" value="F:hydrolase activity"/>
    <property type="evidence" value="ECO:0007669"/>
    <property type="project" value="UniProtKB-KW"/>
</dbReference>
<dbReference type="PROSITE" id="PS51192">
    <property type="entry name" value="HELICASE_ATP_BIND_1"/>
    <property type="match status" value="1"/>
</dbReference>
<dbReference type="SUPFAM" id="SSF52540">
    <property type="entry name" value="P-loop containing nucleoside triphosphate hydrolases"/>
    <property type="match status" value="1"/>
</dbReference>
<dbReference type="InterPro" id="IPR014001">
    <property type="entry name" value="Helicase_ATP-bd"/>
</dbReference>
<dbReference type="PANTHER" id="PTHR18934:SF99">
    <property type="entry name" value="ATP-DEPENDENT RNA HELICASE DHX37-RELATED"/>
    <property type="match status" value="1"/>
</dbReference>
<dbReference type="InterPro" id="IPR003593">
    <property type="entry name" value="AAA+_ATPase"/>
</dbReference>
<keyword evidence="2 7" id="KW-0378">Hydrolase</keyword>
<dbReference type="CDD" id="cd18791">
    <property type="entry name" value="SF2_C_RHA"/>
    <property type="match status" value="1"/>
</dbReference>
<evidence type="ECO:0000313" key="8">
    <source>
        <dbReference type="Proteomes" id="UP001603418"/>
    </source>
</evidence>
<dbReference type="PANTHER" id="PTHR18934">
    <property type="entry name" value="ATP-DEPENDENT RNA HELICASE"/>
    <property type="match status" value="1"/>
</dbReference>
<dbReference type="Proteomes" id="UP001603418">
    <property type="component" value="Unassembled WGS sequence"/>
</dbReference>
<dbReference type="Pfam" id="PF00271">
    <property type="entry name" value="Helicase_C"/>
    <property type="match status" value="1"/>
</dbReference>
<keyword evidence="1" id="KW-0547">Nucleotide-binding</keyword>
<dbReference type="Pfam" id="PF11898">
    <property type="entry name" value="DUF3418"/>
    <property type="match status" value="1"/>
</dbReference>
<evidence type="ECO:0000256" key="1">
    <source>
        <dbReference type="ARBA" id="ARBA00022741"/>
    </source>
</evidence>
<organism evidence="7 8">
    <name type="scientific">Streptomyces eurythermus</name>
    <dbReference type="NCBI Taxonomy" id="42237"/>
    <lineage>
        <taxon>Bacteria</taxon>
        <taxon>Bacillati</taxon>
        <taxon>Actinomycetota</taxon>
        <taxon>Actinomycetes</taxon>
        <taxon>Kitasatosporales</taxon>
        <taxon>Streptomycetaceae</taxon>
        <taxon>Streptomyces</taxon>
    </lineage>
</organism>
<dbReference type="EC" id="3.6.4.13" evidence="7"/>
<dbReference type="NCBIfam" id="NF008348">
    <property type="entry name" value="PRK11131.1"/>
    <property type="match status" value="1"/>
</dbReference>
<dbReference type="InterPro" id="IPR011709">
    <property type="entry name" value="DEAD-box_helicase_OB_fold"/>
</dbReference>
<evidence type="ECO:0000259" key="5">
    <source>
        <dbReference type="PROSITE" id="PS51192"/>
    </source>
</evidence>
<dbReference type="InterPro" id="IPR001650">
    <property type="entry name" value="Helicase_C-like"/>
</dbReference>
<dbReference type="InterPro" id="IPR011545">
    <property type="entry name" value="DEAD/DEAH_box_helicase_dom"/>
</dbReference>
<dbReference type="SMART" id="SM00487">
    <property type="entry name" value="DEXDc"/>
    <property type="match status" value="1"/>
</dbReference>
<feature type="domain" description="Helicase C-terminal" evidence="6">
    <location>
        <begin position="279"/>
        <end position="446"/>
    </location>
</feature>
<dbReference type="Pfam" id="PF04408">
    <property type="entry name" value="WHD_HA2"/>
    <property type="match status" value="1"/>
</dbReference>
<dbReference type="Pfam" id="PF00270">
    <property type="entry name" value="DEAD"/>
    <property type="match status" value="1"/>
</dbReference>
<feature type="domain" description="Helicase ATP-binding" evidence="5">
    <location>
        <begin position="87"/>
        <end position="251"/>
    </location>
</feature>